<dbReference type="PANTHER" id="PTHR11552:SF147">
    <property type="entry name" value="CHOLINE DEHYDROGENASE, MITOCHONDRIAL"/>
    <property type="match status" value="1"/>
</dbReference>
<proteinExistence type="inferred from homology"/>
<evidence type="ECO:0000256" key="7">
    <source>
        <dbReference type="SAM" id="SignalP"/>
    </source>
</evidence>
<evidence type="ECO:0000313" key="11">
    <source>
        <dbReference type="Proteomes" id="UP001107558"/>
    </source>
</evidence>
<accession>A0A9J6CNB4</accession>
<feature type="binding site" evidence="5">
    <location>
        <begin position="574"/>
        <end position="575"/>
    </location>
    <ligand>
        <name>FAD</name>
        <dbReference type="ChEBI" id="CHEBI:57692"/>
    </ligand>
</feature>
<dbReference type="AlphaFoldDB" id="A0A9J6CNB4"/>
<dbReference type="PIRSF" id="PIRSF000137">
    <property type="entry name" value="Alcohol_oxidase"/>
    <property type="match status" value="1"/>
</dbReference>
<evidence type="ECO:0000259" key="8">
    <source>
        <dbReference type="PROSITE" id="PS00623"/>
    </source>
</evidence>
<organism evidence="10 11">
    <name type="scientific">Polypedilum vanderplanki</name>
    <name type="common">Sleeping chironomid midge</name>
    <dbReference type="NCBI Taxonomy" id="319348"/>
    <lineage>
        <taxon>Eukaryota</taxon>
        <taxon>Metazoa</taxon>
        <taxon>Ecdysozoa</taxon>
        <taxon>Arthropoda</taxon>
        <taxon>Hexapoda</taxon>
        <taxon>Insecta</taxon>
        <taxon>Pterygota</taxon>
        <taxon>Neoptera</taxon>
        <taxon>Endopterygota</taxon>
        <taxon>Diptera</taxon>
        <taxon>Nematocera</taxon>
        <taxon>Chironomoidea</taxon>
        <taxon>Chironomidae</taxon>
        <taxon>Chironominae</taxon>
        <taxon>Polypedilum</taxon>
        <taxon>Polypedilum</taxon>
    </lineage>
</organism>
<keyword evidence="7" id="KW-0732">Signal</keyword>
<dbReference type="SUPFAM" id="SSF51905">
    <property type="entry name" value="FAD/NAD(P)-binding domain"/>
    <property type="match status" value="1"/>
</dbReference>
<dbReference type="Pfam" id="PF05199">
    <property type="entry name" value="GMC_oxred_C"/>
    <property type="match status" value="1"/>
</dbReference>
<evidence type="ECO:0000256" key="4">
    <source>
        <dbReference type="ARBA" id="ARBA00022827"/>
    </source>
</evidence>
<protein>
    <recommendedName>
        <fullName evidence="8 9">Glucose-methanol-choline oxidoreductase N-terminal domain-containing protein</fullName>
    </recommendedName>
</protein>
<evidence type="ECO:0000313" key="10">
    <source>
        <dbReference type="EMBL" id="KAG5683412.1"/>
    </source>
</evidence>
<keyword evidence="3 6" id="KW-0285">Flavoprotein</keyword>
<dbReference type="InterPro" id="IPR012132">
    <property type="entry name" value="GMC_OxRdtase"/>
</dbReference>
<dbReference type="OrthoDB" id="7733254at2759"/>
<comment type="similarity">
    <text evidence="2 6">Belongs to the GMC oxidoreductase family.</text>
</comment>
<evidence type="ECO:0000256" key="1">
    <source>
        <dbReference type="ARBA" id="ARBA00001974"/>
    </source>
</evidence>
<feature type="binding site" evidence="5">
    <location>
        <position position="292"/>
    </location>
    <ligand>
        <name>FAD</name>
        <dbReference type="ChEBI" id="CHEBI:57692"/>
    </ligand>
</feature>
<name>A0A9J6CNB4_POLVA</name>
<reference evidence="10" key="1">
    <citation type="submission" date="2021-03" db="EMBL/GenBank/DDBJ databases">
        <title>Chromosome level genome of the anhydrobiotic midge Polypedilum vanderplanki.</title>
        <authorList>
            <person name="Yoshida Y."/>
            <person name="Kikawada T."/>
            <person name="Gusev O."/>
        </authorList>
    </citation>
    <scope>NUCLEOTIDE SEQUENCE</scope>
    <source>
        <strain evidence="10">NIAS01</strain>
        <tissue evidence="10">Whole body or cell culture</tissue>
    </source>
</reference>
<gene>
    <name evidence="10" type="ORF">PVAND_012695</name>
</gene>
<keyword evidence="4 5" id="KW-0274">FAD</keyword>
<dbReference type="InterPro" id="IPR036188">
    <property type="entry name" value="FAD/NAD-bd_sf"/>
</dbReference>
<comment type="caution">
    <text evidence="10">The sequence shown here is derived from an EMBL/GenBank/DDBJ whole genome shotgun (WGS) entry which is preliminary data.</text>
</comment>
<dbReference type="PROSITE" id="PS00623">
    <property type="entry name" value="GMC_OXRED_1"/>
    <property type="match status" value="1"/>
</dbReference>
<keyword evidence="11" id="KW-1185">Reference proteome</keyword>
<dbReference type="GO" id="GO:0050660">
    <property type="term" value="F:flavin adenine dinucleotide binding"/>
    <property type="evidence" value="ECO:0007669"/>
    <property type="project" value="InterPro"/>
</dbReference>
<evidence type="ECO:0000256" key="2">
    <source>
        <dbReference type="ARBA" id="ARBA00010790"/>
    </source>
</evidence>
<dbReference type="InterPro" id="IPR000172">
    <property type="entry name" value="GMC_OxRdtase_N"/>
</dbReference>
<dbReference type="Gene3D" id="3.30.560.10">
    <property type="entry name" value="Glucose Oxidase, domain 3"/>
    <property type="match status" value="1"/>
</dbReference>
<dbReference type="Proteomes" id="UP001107558">
    <property type="component" value="Chromosome 1"/>
</dbReference>
<evidence type="ECO:0000256" key="3">
    <source>
        <dbReference type="ARBA" id="ARBA00022630"/>
    </source>
</evidence>
<dbReference type="PROSITE" id="PS00624">
    <property type="entry name" value="GMC_OXRED_2"/>
    <property type="match status" value="1"/>
</dbReference>
<dbReference type="InterPro" id="IPR007867">
    <property type="entry name" value="GMC_OxRtase_C"/>
</dbReference>
<dbReference type="GO" id="GO:0016614">
    <property type="term" value="F:oxidoreductase activity, acting on CH-OH group of donors"/>
    <property type="evidence" value="ECO:0007669"/>
    <property type="project" value="InterPro"/>
</dbReference>
<evidence type="ECO:0000256" key="6">
    <source>
        <dbReference type="RuleBase" id="RU003968"/>
    </source>
</evidence>
<feature type="chain" id="PRO_5039922486" description="Glucose-methanol-choline oxidoreductase N-terminal domain-containing protein" evidence="7">
    <location>
        <begin position="33"/>
        <end position="645"/>
    </location>
</feature>
<evidence type="ECO:0000256" key="5">
    <source>
        <dbReference type="PIRSR" id="PIRSR000137-2"/>
    </source>
</evidence>
<comment type="cofactor">
    <cofactor evidence="1 5">
        <name>FAD</name>
        <dbReference type="ChEBI" id="CHEBI:57692"/>
    </cofactor>
</comment>
<sequence length="645" mass="72366">MNFLPDLTTLSPLHVFLLTVLLTNYVEHPSYQWPLDYLTSESYCKSSNCEPNACSATVSDTLPKFDYIIVGSGPAGSTIAYRLTKHFPDRNVLLIEAGAEPSVESIAPKMWAFNLNTSVTHNYFAEISTDYGNAFRNGTDCMCGNQIGGSTGVNAMMYVCGTDKNYNNWAALTYDRSWSYENILPLIKKNQNNQDPKLTSGQCADYHGTDGPLVVTSSDFDVNEDSLWPILKAAVEEKGSRQLDDINCGPPYTGLVNVQSTVNAGERESAARAFLVPIRNNSNFYFMKESFVNKVYFKKENRNLLVKGVSVLTKQPSCKKIILQAKREVILSAGAYGSPQILLRSGIGRERDLRTCNIYQYKDLPVGRYLSDHFLSVHYYLMPGNLTSTIQGAQAYFGNEGGAFIFNHTGYFTTAGFNHNWFINTKDRNSDYPDMQIVFGVLDQNLLDIDVFFKEKLGFKDEFADQLIAANLNYSLIQIANVLLQPKSRGNVKLRDCNNPFAPPIINANYLDDKRDYDTVLRSINIINDFMNSNAVKSAGIRQVDLKIPECDIYKRNSENYNRCYIKYFSQNLWHPTGTCRMGYSSDENVVDSKLRVFGVRKTSRTPMLRVADASVMPLITSGNTQCPVYAIGEKAAATIIDDNY</sequence>
<feature type="signal peptide" evidence="7">
    <location>
        <begin position="1"/>
        <end position="32"/>
    </location>
</feature>
<feature type="domain" description="Glucose-methanol-choline oxidoreductase N-terminal" evidence="8">
    <location>
        <begin position="144"/>
        <end position="167"/>
    </location>
</feature>
<dbReference type="PANTHER" id="PTHR11552">
    <property type="entry name" value="GLUCOSE-METHANOL-CHOLINE GMC OXIDOREDUCTASE"/>
    <property type="match status" value="1"/>
</dbReference>
<evidence type="ECO:0000259" key="9">
    <source>
        <dbReference type="PROSITE" id="PS00624"/>
    </source>
</evidence>
<dbReference type="Gene3D" id="3.50.50.60">
    <property type="entry name" value="FAD/NAD(P)-binding domain"/>
    <property type="match status" value="1"/>
</dbReference>
<dbReference type="EMBL" id="JADBJN010000001">
    <property type="protein sequence ID" value="KAG5683412.1"/>
    <property type="molecule type" value="Genomic_DNA"/>
</dbReference>
<dbReference type="SUPFAM" id="SSF54373">
    <property type="entry name" value="FAD-linked reductases, C-terminal domain"/>
    <property type="match status" value="1"/>
</dbReference>
<feature type="domain" description="Glucose-methanol-choline oxidoreductase N-terminal" evidence="9">
    <location>
        <begin position="334"/>
        <end position="348"/>
    </location>
</feature>
<dbReference type="Pfam" id="PF00732">
    <property type="entry name" value="GMC_oxred_N"/>
    <property type="match status" value="1"/>
</dbReference>